<feature type="region of interest" description="Disordered" evidence="3">
    <location>
        <begin position="195"/>
        <end position="226"/>
    </location>
</feature>
<sequence length="303" mass="34308">MPKRKQDSDDDGNESSSSDISTVEVSFEFYDPNPKIDYHAIKLLFKQLFQRDVEQLHTHELTELVLSQPTVGTTIKTDGLESDPMALFTVLNMHLHHQNTSIKAIANYLLAVTEAHDPAFHATLKALFSQSQAHVGLVLCERLKNLPVQVVPPMYQMLANEVQWANADGEPYQFTHLLFISRVYHLTEEEEAILANTASNRRDNSSKKQKKHRPPHEENAMARPADGIYPYHPEDDILIKSAQHWLNYPYVAPLPPLIQEERKHDTFGLDVRGRIILVPGGGEMLRELGARMDDVFSLGKGAQ</sequence>
<gene>
    <name evidence="4" type="ORF">JR316_001363</name>
</gene>
<reference evidence="4" key="1">
    <citation type="submission" date="2021-02" db="EMBL/GenBank/DDBJ databases">
        <title>Psilocybe cubensis genome.</title>
        <authorList>
            <person name="Mckernan K.J."/>
            <person name="Crawford S."/>
            <person name="Trippe A."/>
            <person name="Kane L.T."/>
            <person name="Mclaughlin S."/>
        </authorList>
    </citation>
    <scope>NUCLEOTIDE SEQUENCE [LARGE SCALE GENOMIC DNA]</scope>
    <source>
        <strain evidence="4">MGC-MH-2018</strain>
    </source>
</reference>
<name>A0A8H7Y6G2_PSICU</name>
<dbReference type="InterPro" id="IPR025602">
    <property type="entry name" value="BCP1_family"/>
</dbReference>
<evidence type="ECO:0000256" key="2">
    <source>
        <dbReference type="PIRNR" id="PIRNR028983"/>
    </source>
</evidence>
<protein>
    <recommendedName>
        <fullName evidence="2">Protein BCP1</fullName>
    </recommendedName>
</protein>
<dbReference type="PANTHER" id="PTHR13261:SF0">
    <property type="entry name" value="BRCA2 AND CDKN1A-INTERACTING PROTEIN"/>
    <property type="match status" value="1"/>
</dbReference>
<dbReference type="OrthoDB" id="27543at2759"/>
<dbReference type="PIRSF" id="PIRSF028983">
    <property type="entry name" value="BCP1"/>
    <property type="match status" value="1"/>
</dbReference>
<keyword evidence="2" id="KW-0813">Transport</keyword>
<evidence type="ECO:0000256" key="3">
    <source>
        <dbReference type="SAM" id="MobiDB-lite"/>
    </source>
</evidence>
<dbReference type="Pfam" id="PF13862">
    <property type="entry name" value="BCCIP"/>
    <property type="match status" value="1"/>
</dbReference>
<comment type="subcellular location">
    <subcellularLocation>
        <location evidence="2">Nucleus</location>
    </subcellularLocation>
</comment>
<comment type="function">
    <text evidence="2">Involved in nuclear export, actin cytoskeleton organization and vesicular transport.</text>
</comment>
<dbReference type="GO" id="GO:0005634">
    <property type="term" value="C:nucleus"/>
    <property type="evidence" value="ECO:0007669"/>
    <property type="project" value="UniProtKB-SubCell"/>
</dbReference>
<keyword evidence="2" id="KW-0653">Protein transport</keyword>
<organism evidence="4">
    <name type="scientific">Psilocybe cubensis</name>
    <name type="common">Psychedelic mushroom</name>
    <name type="synonym">Stropharia cubensis</name>
    <dbReference type="NCBI Taxonomy" id="181762"/>
    <lineage>
        <taxon>Eukaryota</taxon>
        <taxon>Fungi</taxon>
        <taxon>Dikarya</taxon>
        <taxon>Basidiomycota</taxon>
        <taxon>Agaricomycotina</taxon>
        <taxon>Agaricomycetes</taxon>
        <taxon>Agaricomycetidae</taxon>
        <taxon>Agaricales</taxon>
        <taxon>Agaricineae</taxon>
        <taxon>Strophariaceae</taxon>
        <taxon>Psilocybe</taxon>
    </lineage>
</organism>
<dbReference type="GO" id="GO:0015031">
    <property type="term" value="P:protein transport"/>
    <property type="evidence" value="ECO:0007669"/>
    <property type="project" value="UniProtKB-KW"/>
</dbReference>
<proteinExistence type="inferred from homology"/>
<evidence type="ECO:0000256" key="1">
    <source>
        <dbReference type="ARBA" id="ARBA00006781"/>
    </source>
</evidence>
<evidence type="ECO:0000313" key="4">
    <source>
        <dbReference type="EMBL" id="KAG5174700.1"/>
    </source>
</evidence>
<keyword evidence="2" id="KW-0539">Nucleus</keyword>
<comment type="caution">
    <text evidence="4">The sequence shown here is derived from an EMBL/GenBank/DDBJ whole genome shotgun (WGS) entry which is preliminary data.</text>
</comment>
<dbReference type="EMBL" id="JAFIQS010000001">
    <property type="protein sequence ID" value="KAG5174700.1"/>
    <property type="molecule type" value="Genomic_DNA"/>
</dbReference>
<comment type="similarity">
    <text evidence="1 2">Belongs to the BCP1 family.</text>
</comment>
<accession>A0A8H7Y6G2</accession>
<dbReference type="PANTHER" id="PTHR13261">
    <property type="entry name" value="BRCA2 AND CDKN1A INTERACTING PROTEIN"/>
    <property type="match status" value="1"/>
</dbReference>
<dbReference type="AlphaFoldDB" id="A0A8H7Y6G2"/>